<comment type="caution">
    <text evidence="2">The sequence shown here is derived from an EMBL/GenBank/DDBJ whole genome shotgun (WGS) entry which is preliminary data.</text>
</comment>
<gene>
    <name evidence="2" type="ORF">CMN54_03370</name>
</gene>
<feature type="chain" id="PRO_5014887159" evidence="1">
    <location>
        <begin position="23"/>
        <end position="95"/>
    </location>
</feature>
<protein>
    <submittedName>
        <fullName evidence="2">Uncharacterized protein</fullName>
    </submittedName>
</protein>
<name>A0A2D6YH32_9DELT</name>
<dbReference type="AlphaFoldDB" id="A0A2D6YH32"/>
<proteinExistence type="predicted"/>
<reference evidence="3" key="1">
    <citation type="submission" date="2017-09" db="EMBL/GenBank/DDBJ databases">
        <title>The Reconstruction of 2,631 Draft Metagenome-Assembled Genomes from the Global Oceans.</title>
        <authorList>
            <person name="Tully B.J."/>
            <person name="Graham E.D."/>
            <person name="Heidelberg J.F."/>
        </authorList>
    </citation>
    <scope>NUCLEOTIDE SEQUENCE [LARGE SCALE GENOMIC DNA]</scope>
</reference>
<evidence type="ECO:0000256" key="1">
    <source>
        <dbReference type="SAM" id="SignalP"/>
    </source>
</evidence>
<sequence>MKQKFFLPLTLTILFSTATAWAHKIPIDHSDKVAGRQIQSIIQQFTNERGLLLEPNTATHKRHLPKSIKPEPPLGRVTPPLIFFNGLPRIFSETD</sequence>
<dbReference type="Proteomes" id="UP000226525">
    <property type="component" value="Unassembled WGS sequence"/>
</dbReference>
<keyword evidence="1" id="KW-0732">Signal</keyword>
<dbReference type="EMBL" id="NZEX01000034">
    <property type="protein sequence ID" value="MAH62486.1"/>
    <property type="molecule type" value="Genomic_DNA"/>
</dbReference>
<accession>A0A2D6YH32</accession>
<evidence type="ECO:0000313" key="3">
    <source>
        <dbReference type="Proteomes" id="UP000226525"/>
    </source>
</evidence>
<feature type="signal peptide" evidence="1">
    <location>
        <begin position="1"/>
        <end position="22"/>
    </location>
</feature>
<organism evidence="2 3">
    <name type="scientific">SAR324 cluster bacterium</name>
    <dbReference type="NCBI Taxonomy" id="2024889"/>
    <lineage>
        <taxon>Bacteria</taxon>
        <taxon>Deltaproteobacteria</taxon>
        <taxon>SAR324 cluster</taxon>
    </lineage>
</organism>
<evidence type="ECO:0000313" key="2">
    <source>
        <dbReference type="EMBL" id="MAH62486.1"/>
    </source>
</evidence>